<dbReference type="SUPFAM" id="SSF47598">
    <property type="entry name" value="Ribbon-helix-helix"/>
    <property type="match status" value="1"/>
</dbReference>
<dbReference type="Proteomes" id="UP001596337">
    <property type="component" value="Unassembled WGS sequence"/>
</dbReference>
<dbReference type="InterPro" id="IPR010985">
    <property type="entry name" value="Ribbon_hlx_hlx"/>
</dbReference>
<feature type="compositionally biased region" description="Acidic residues" evidence="1">
    <location>
        <begin position="93"/>
        <end position="102"/>
    </location>
</feature>
<dbReference type="EMBL" id="JBHSXX010000001">
    <property type="protein sequence ID" value="MFC6868616.1"/>
    <property type="molecule type" value="Genomic_DNA"/>
</dbReference>
<dbReference type="InterPro" id="IPR008651">
    <property type="entry name" value="Uncharacterised_HicB"/>
</dbReference>
<accession>A0ABW2BZZ3</accession>
<evidence type="ECO:0000313" key="3">
    <source>
        <dbReference type="Proteomes" id="UP001596337"/>
    </source>
</evidence>
<evidence type="ECO:0000313" key="2">
    <source>
        <dbReference type="EMBL" id="MFC6868616.1"/>
    </source>
</evidence>
<feature type="region of interest" description="Disordered" evidence="1">
    <location>
        <begin position="64"/>
        <end position="102"/>
    </location>
</feature>
<proteinExistence type="predicted"/>
<dbReference type="RefSeq" id="WP_345390475.1">
    <property type="nucleotide sequence ID" value="NZ_BAABLA010000005.1"/>
</dbReference>
<name>A0ABW2BZZ3_9PSEU</name>
<organism evidence="2 3">
    <name type="scientific">Haloechinothrix salitolerans</name>
    <dbReference type="NCBI Taxonomy" id="926830"/>
    <lineage>
        <taxon>Bacteria</taxon>
        <taxon>Bacillati</taxon>
        <taxon>Actinomycetota</taxon>
        <taxon>Actinomycetes</taxon>
        <taxon>Pseudonocardiales</taxon>
        <taxon>Pseudonocardiaceae</taxon>
        <taxon>Haloechinothrix</taxon>
    </lineage>
</organism>
<protein>
    <submittedName>
        <fullName evidence="2">Toxin-antitoxin system HicB family antitoxin</fullName>
    </submittedName>
</protein>
<comment type="caution">
    <text evidence="2">The sequence shown here is derived from an EMBL/GenBank/DDBJ whole genome shotgun (WGS) entry which is preliminary data.</text>
</comment>
<keyword evidence="3" id="KW-1185">Reference proteome</keyword>
<reference evidence="3" key="1">
    <citation type="journal article" date="2019" name="Int. J. Syst. Evol. Microbiol.">
        <title>The Global Catalogue of Microorganisms (GCM) 10K type strain sequencing project: providing services to taxonomists for standard genome sequencing and annotation.</title>
        <authorList>
            <consortium name="The Broad Institute Genomics Platform"/>
            <consortium name="The Broad Institute Genome Sequencing Center for Infectious Disease"/>
            <person name="Wu L."/>
            <person name="Ma J."/>
        </authorList>
    </citation>
    <scope>NUCLEOTIDE SEQUENCE [LARGE SCALE GENOMIC DNA]</scope>
    <source>
        <strain evidence="3">KCTC 32255</strain>
    </source>
</reference>
<sequence>MKQLLLRVDDELHAQLTERAQRERRSVNALANEILSRATQAGATSPRHHVRARAAALGLLAAPLATPGRRSEEGDDRQRVLERTRGLGPMLDDLIDEDRDRA</sequence>
<dbReference type="Gene3D" id="1.10.1220.10">
    <property type="entry name" value="Met repressor-like"/>
    <property type="match status" value="1"/>
</dbReference>
<feature type="compositionally biased region" description="Basic and acidic residues" evidence="1">
    <location>
        <begin position="69"/>
        <end position="85"/>
    </location>
</feature>
<gene>
    <name evidence="2" type="ORF">ACFQGD_15865</name>
</gene>
<dbReference type="Pfam" id="PF05534">
    <property type="entry name" value="HicB"/>
    <property type="match status" value="1"/>
</dbReference>
<evidence type="ECO:0000256" key="1">
    <source>
        <dbReference type="SAM" id="MobiDB-lite"/>
    </source>
</evidence>
<dbReference type="InterPro" id="IPR013321">
    <property type="entry name" value="Arc_rbn_hlx_hlx"/>
</dbReference>